<evidence type="ECO:0000256" key="11">
    <source>
        <dbReference type="ARBA" id="ARBA00047944"/>
    </source>
</evidence>
<dbReference type="PATRIC" id="fig|159743.3.peg.1096"/>
<gene>
    <name evidence="15" type="ORF">QD47_05110</name>
</gene>
<evidence type="ECO:0000256" key="5">
    <source>
        <dbReference type="ARBA" id="ARBA00022490"/>
    </source>
</evidence>
<dbReference type="AlphaFoldDB" id="A0A0D7X5X8"/>
<keyword evidence="8 12" id="KW-0808">Transferase</keyword>
<evidence type="ECO:0000256" key="8">
    <source>
        <dbReference type="ARBA" id="ARBA00022679"/>
    </source>
</evidence>
<evidence type="ECO:0000256" key="9">
    <source>
        <dbReference type="ARBA" id="ARBA00022691"/>
    </source>
</evidence>
<keyword evidence="5 12" id="KW-0963">Cytoplasm</keyword>
<evidence type="ECO:0000259" key="14">
    <source>
        <dbReference type="Pfam" id="PF20260"/>
    </source>
</evidence>
<comment type="function">
    <text evidence="10 12">Specifically methylates the N3 position of the uracil ring of uridine 1498 (m3U1498) in 16S rRNA. Acts on the fully assembled 30S ribosomal subunit.</text>
</comment>
<evidence type="ECO:0000256" key="2">
    <source>
        <dbReference type="ARBA" id="ARBA00005528"/>
    </source>
</evidence>
<feature type="domain" description="Ribosomal RNA small subunit methyltransferase E PUA-like" evidence="14">
    <location>
        <begin position="20"/>
        <end position="64"/>
    </location>
</feature>
<dbReference type="InterPro" id="IPR006700">
    <property type="entry name" value="RsmE"/>
</dbReference>
<comment type="subcellular location">
    <subcellularLocation>
        <location evidence="1 12">Cytoplasm</location>
    </subcellularLocation>
</comment>
<evidence type="ECO:0000256" key="12">
    <source>
        <dbReference type="PIRNR" id="PIRNR015601"/>
    </source>
</evidence>
<keyword evidence="7 12" id="KW-0489">Methyltransferase</keyword>
<dbReference type="EC" id="2.1.1.193" evidence="3 12"/>
<proteinExistence type="inferred from homology"/>
<keyword evidence="9 12" id="KW-0949">S-adenosyl-L-methionine</keyword>
<dbReference type="OrthoDB" id="9815641at2"/>
<dbReference type="GO" id="GO:0070475">
    <property type="term" value="P:rRNA base methylation"/>
    <property type="evidence" value="ECO:0007669"/>
    <property type="project" value="TreeGrafter"/>
</dbReference>
<dbReference type="GO" id="GO:0005737">
    <property type="term" value="C:cytoplasm"/>
    <property type="evidence" value="ECO:0007669"/>
    <property type="project" value="UniProtKB-SubCell"/>
</dbReference>
<feature type="domain" description="Ribosomal RNA small subunit methyltransferase E methyltransferase" evidence="13">
    <location>
        <begin position="74"/>
        <end position="244"/>
    </location>
</feature>
<dbReference type="Pfam" id="PF20260">
    <property type="entry name" value="PUA_4"/>
    <property type="match status" value="1"/>
</dbReference>
<dbReference type="Gene3D" id="2.40.240.20">
    <property type="entry name" value="Hypothetical PUA domain-like, domain 1"/>
    <property type="match status" value="1"/>
</dbReference>
<dbReference type="PIRSF" id="PIRSF015601">
    <property type="entry name" value="MTase_slr0722"/>
    <property type="match status" value="1"/>
</dbReference>
<dbReference type="NCBIfam" id="NF008692">
    <property type="entry name" value="PRK11713.1-5"/>
    <property type="match status" value="1"/>
</dbReference>
<evidence type="ECO:0000256" key="6">
    <source>
        <dbReference type="ARBA" id="ARBA00022552"/>
    </source>
</evidence>
<keyword evidence="16" id="KW-1185">Reference proteome</keyword>
<dbReference type="CDD" id="cd18084">
    <property type="entry name" value="RsmE-like"/>
    <property type="match status" value="1"/>
</dbReference>
<dbReference type="NCBIfam" id="TIGR00046">
    <property type="entry name" value="RsmE family RNA methyltransferase"/>
    <property type="match status" value="1"/>
</dbReference>
<evidence type="ECO:0000313" key="15">
    <source>
        <dbReference type="EMBL" id="KJD46639.1"/>
    </source>
</evidence>
<reference evidence="15 16" key="1">
    <citation type="submission" date="2014-11" db="EMBL/GenBank/DDBJ databases">
        <title>Draft Genome Sequences of Paenibacillus polymyxa NRRL B-30509 and Paenibacillus terrae NRRL B-30644, Strains from a Poultry Environment that Produce Tridecaptin A and Paenicidins.</title>
        <authorList>
            <person name="van Belkum M.J."/>
            <person name="Lohans C.T."/>
            <person name="Vederas J.C."/>
        </authorList>
    </citation>
    <scope>NUCLEOTIDE SEQUENCE [LARGE SCALE GENOMIC DNA]</scope>
    <source>
        <strain evidence="15 16">NRRL B-30644</strain>
    </source>
</reference>
<comment type="catalytic activity">
    <reaction evidence="11 12">
        <text>uridine(1498) in 16S rRNA + S-adenosyl-L-methionine = N(3)-methyluridine(1498) in 16S rRNA + S-adenosyl-L-homocysteine + H(+)</text>
        <dbReference type="Rhea" id="RHEA:42920"/>
        <dbReference type="Rhea" id="RHEA-COMP:10283"/>
        <dbReference type="Rhea" id="RHEA-COMP:10284"/>
        <dbReference type="ChEBI" id="CHEBI:15378"/>
        <dbReference type="ChEBI" id="CHEBI:57856"/>
        <dbReference type="ChEBI" id="CHEBI:59789"/>
        <dbReference type="ChEBI" id="CHEBI:65315"/>
        <dbReference type="ChEBI" id="CHEBI:74502"/>
        <dbReference type="EC" id="2.1.1.193"/>
    </reaction>
</comment>
<comment type="similarity">
    <text evidence="2 12">Belongs to the RNA methyltransferase RsmE family.</text>
</comment>
<evidence type="ECO:0000256" key="7">
    <source>
        <dbReference type="ARBA" id="ARBA00022603"/>
    </source>
</evidence>
<comment type="caution">
    <text evidence="15">The sequence shown here is derived from an EMBL/GenBank/DDBJ whole genome shotgun (WGS) entry which is preliminary data.</text>
</comment>
<dbReference type="GO" id="GO:0070042">
    <property type="term" value="F:rRNA (uridine-N3-)-methyltransferase activity"/>
    <property type="evidence" value="ECO:0007669"/>
    <property type="project" value="TreeGrafter"/>
</dbReference>
<evidence type="ECO:0000256" key="4">
    <source>
        <dbReference type="ARBA" id="ARBA00013673"/>
    </source>
</evidence>
<dbReference type="SUPFAM" id="SSF88697">
    <property type="entry name" value="PUA domain-like"/>
    <property type="match status" value="1"/>
</dbReference>
<name>A0A0D7X5X8_9BACL</name>
<evidence type="ECO:0000259" key="13">
    <source>
        <dbReference type="Pfam" id="PF04452"/>
    </source>
</evidence>
<evidence type="ECO:0000256" key="1">
    <source>
        <dbReference type="ARBA" id="ARBA00004496"/>
    </source>
</evidence>
<sequence length="254" mass="28184">MQRYFIPAEQFLEDHVIVAGEDARHIAKVMRGRSGDKIIVSDGVSREALAALDTIEQDRVTATIVEPLEMTSEPHVQVTIAQSLPKGDKMETVMQKCTEIGAAGFVPFLSERTVVQYDAKKEGKRLERWRKIVKEAAEQSHRNRIPEISAPMTWKELLASFSQYDLICYCYEKEQGRQLRDVIQPLAGQWTSMDKPRVLLIVGPEGGFSEAESLEAEQAGAQSTGLGRRILRAETAGMAALACILYESGEMGGV</sequence>
<dbReference type="InterPro" id="IPR046886">
    <property type="entry name" value="RsmE_MTase_dom"/>
</dbReference>
<dbReference type="InterPro" id="IPR029028">
    <property type="entry name" value="Alpha/beta_knot_MTases"/>
</dbReference>
<dbReference type="SUPFAM" id="SSF75217">
    <property type="entry name" value="alpha/beta knot"/>
    <property type="match status" value="1"/>
</dbReference>
<dbReference type="InterPro" id="IPR046887">
    <property type="entry name" value="RsmE_PUA-like"/>
</dbReference>
<protein>
    <recommendedName>
        <fullName evidence="4 12">Ribosomal RNA small subunit methyltransferase E</fullName>
        <ecNumber evidence="3 12">2.1.1.193</ecNumber>
    </recommendedName>
</protein>
<dbReference type="EMBL" id="JTHP01000006">
    <property type="protein sequence ID" value="KJD46639.1"/>
    <property type="molecule type" value="Genomic_DNA"/>
</dbReference>
<accession>A0A0D7X5X8</accession>
<evidence type="ECO:0000256" key="3">
    <source>
        <dbReference type="ARBA" id="ARBA00012328"/>
    </source>
</evidence>
<dbReference type="PANTHER" id="PTHR30027">
    <property type="entry name" value="RIBOSOMAL RNA SMALL SUBUNIT METHYLTRANSFERASE E"/>
    <property type="match status" value="1"/>
</dbReference>
<evidence type="ECO:0000313" key="16">
    <source>
        <dbReference type="Proteomes" id="UP000032534"/>
    </source>
</evidence>
<dbReference type="Pfam" id="PF04452">
    <property type="entry name" value="Methyltrans_RNA"/>
    <property type="match status" value="1"/>
</dbReference>
<dbReference type="InterPro" id="IPR015947">
    <property type="entry name" value="PUA-like_sf"/>
</dbReference>
<dbReference type="Proteomes" id="UP000032534">
    <property type="component" value="Unassembled WGS sequence"/>
</dbReference>
<dbReference type="InterPro" id="IPR029026">
    <property type="entry name" value="tRNA_m1G_MTases_N"/>
</dbReference>
<dbReference type="RefSeq" id="WP_044645100.1">
    <property type="nucleotide sequence ID" value="NZ_JTHP01000006.1"/>
</dbReference>
<dbReference type="Gene3D" id="3.40.1280.10">
    <property type="match status" value="1"/>
</dbReference>
<keyword evidence="6 12" id="KW-0698">rRNA processing</keyword>
<organism evidence="15 16">
    <name type="scientific">Paenibacillus terrae</name>
    <dbReference type="NCBI Taxonomy" id="159743"/>
    <lineage>
        <taxon>Bacteria</taxon>
        <taxon>Bacillati</taxon>
        <taxon>Bacillota</taxon>
        <taxon>Bacilli</taxon>
        <taxon>Bacillales</taxon>
        <taxon>Paenibacillaceae</taxon>
        <taxon>Paenibacillus</taxon>
    </lineage>
</organism>
<dbReference type="PANTHER" id="PTHR30027:SF3">
    <property type="entry name" value="16S RRNA (URACIL(1498)-N(3))-METHYLTRANSFERASE"/>
    <property type="match status" value="1"/>
</dbReference>
<evidence type="ECO:0000256" key="10">
    <source>
        <dbReference type="ARBA" id="ARBA00025699"/>
    </source>
</evidence>